<name>A0ABW3JHW3_9FLAO</name>
<evidence type="ECO:0000256" key="1">
    <source>
        <dbReference type="SAM" id="Coils"/>
    </source>
</evidence>
<dbReference type="EMBL" id="JBHTJI010000001">
    <property type="protein sequence ID" value="MFD0989899.1"/>
    <property type="molecule type" value="Genomic_DNA"/>
</dbReference>
<evidence type="ECO:0000313" key="3">
    <source>
        <dbReference type="EMBL" id="MFD0989899.1"/>
    </source>
</evidence>
<evidence type="ECO:0000256" key="2">
    <source>
        <dbReference type="SAM" id="SignalP"/>
    </source>
</evidence>
<proteinExistence type="predicted"/>
<evidence type="ECO:0000313" key="4">
    <source>
        <dbReference type="Proteomes" id="UP001597061"/>
    </source>
</evidence>
<accession>A0ABW3JHW3</accession>
<reference evidence="4" key="1">
    <citation type="journal article" date="2019" name="Int. J. Syst. Evol. Microbiol.">
        <title>The Global Catalogue of Microorganisms (GCM) 10K type strain sequencing project: providing services to taxonomists for standard genome sequencing and annotation.</title>
        <authorList>
            <consortium name="The Broad Institute Genomics Platform"/>
            <consortium name="The Broad Institute Genome Sequencing Center for Infectious Disease"/>
            <person name="Wu L."/>
            <person name="Ma J."/>
        </authorList>
    </citation>
    <scope>NUCLEOTIDE SEQUENCE [LARGE SCALE GENOMIC DNA]</scope>
    <source>
        <strain evidence="4">CCUG 62414</strain>
    </source>
</reference>
<feature type="signal peptide" evidence="2">
    <location>
        <begin position="1"/>
        <end position="20"/>
    </location>
</feature>
<gene>
    <name evidence="3" type="ORF">ACFQ1R_07315</name>
</gene>
<sequence>MKAKYIAILLMFFTASSLFSQSKLNNYKYVIVPNKYDFLKENDQYQLNSLTEFLFNKYGFKALMEGSKYPDDLVKNRCLALKSNLIKDSGMFKTKLAIELKNCDDQVVFTSDIGESREKEYNRAYTEALRAAFESVEALNYKYEPSTSVATTTIIEEKVIANEVSKEIQQLKEEIQNLKKEKETVIADKVETKVETVTETPVKEVIVKEPVIVNTPVNEVPTGVLYAQVIENGFQLVDSTPKVVYKIKKTGIADVFLVENKNATLYKKVNNWILEYYENNVLKQEVLNIKF</sequence>
<dbReference type="RefSeq" id="WP_379925479.1">
    <property type="nucleotide sequence ID" value="NZ_JBHTJI010000001.1"/>
</dbReference>
<dbReference type="Proteomes" id="UP001597061">
    <property type="component" value="Unassembled WGS sequence"/>
</dbReference>
<feature type="coiled-coil region" evidence="1">
    <location>
        <begin position="154"/>
        <end position="195"/>
    </location>
</feature>
<organism evidence="3 4">
    <name type="scientific">Mariniflexile jejuense</name>
    <dbReference type="NCBI Taxonomy" id="1173582"/>
    <lineage>
        <taxon>Bacteria</taxon>
        <taxon>Pseudomonadati</taxon>
        <taxon>Bacteroidota</taxon>
        <taxon>Flavobacteriia</taxon>
        <taxon>Flavobacteriales</taxon>
        <taxon>Flavobacteriaceae</taxon>
        <taxon>Mariniflexile</taxon>
    </lineage>
</organism>
<protein>
    <submittedName>
        <fullName evidence="3">Uncharacterized protein</fullName>
    </submittedName>
</protein>
<keyword evidence="1" id="KW-0175">Coiled coil</keyword>
<keyword evidence="2" id="KW-0732">Signal</keyword>
<keyword evidence="4" id="KW-1185">Reference proteome</keyword>
<comment type="caution">
    <text evidence="3">The sequence shown here is derived from an EMBL/GenBank/DDBJ whole genome shotgun (WGS) entry which is preliminary data.</text>
</comment>
<feature type="chain" id="PRO_5046125714" evidence="2">
    <location>
        <begin position="21"/>
        <end position="291"/>
    </location>
</feature>